<dbReference type="EMBL" id="FNGA01000003">
    <property type="protein sequence ID" value="SDL20918.1"/>
    <property type="molecule type" value="Genomic_DNA"/>
</dbReference>
<evidence type="ECO:0000256" key="1">
    <source>
        <dbReference type="SAM" id="Coils"/>
    </source>
</evidence>
<evidence type="ECO:0000313" key="3">
    <source>
        <dbReference type="Proteomes" id="UP000199053"/>
    </source>
</evidence>
<dbReference type="InterPro" id="IPR019734">
    <property type="entry name" value="TPR_rpt"/>
</dbReference>
<accession>A0A1G9I6R3</accession>
<dbReference type="InterPro" id="IPR011990">
    <property type="entry name" value="TPR-like_helical_dom_sf"/>
</dbReference>
<organism evidence="2 3">
    <name type="scientific">Maridesulfovibrio ferrireducens</name>
    <dbReference type="NCBI Taxonomy" id="246191"/>
    <lineage>
        <taxon>Bacteria</taxon>
        <taxon>Pseudomonadati</taxon>
        <taxon>Thermodesulfobacteriota</taxon>
        <taxon>Desulfovibrionia</taxon>
        <taxon>Desulfovibrionales</taxon>
        <taxon>Desulfovibrionaceae</taxon>
        <taxon>Maridesulfovibrio</taxon>
    </lineage>
</organism>
<keyword evidence="3" id="KW-1185">Reference proteome</keyword>
<dbReference type="PROSITE" id="PS51257">
    <property type="entry name" value="PROKAR_LIPOPROTEIN"/>
    <property type="match status" value="1"/>
</dbReference>
<dbReference type="STRING" id="246191.SAMN05660337_2469"/>
<sequence length="306" mass="34357">MKKNNFIHRLLISILTLSVITGMSGCVTTSDMESLRMEVRQNRSQLNKKIDSLDQQMDQADKSIRNEIKTSNNPMQTRQANIWVEVNSLKMDVAKLQGSLDSLTLTVQEINGGDSNSTISLRELSQQFSHMRMALESQLDMDLNLIKPHNEKKHPASVSATISQATGIAAVLASSTKKEKTADPAQALYNKALESFKAREYKKAIVDWSEFTKTFPKNSLVPNSIFWEGECYYQLKDYPNAALKYQVVIAKYPSSNKFKSAMLKQGICLIKLGKTKSGKYILEDLVKKAPESAEAKRAKDVIKNLK</sequence>
<dbReference type="NCBIfam" id="TIGR02795">
    <property type="entry name" value="tol_pal_ybgF"/>
    <property type="match status" value="1"/>
</dbReference>
<keyword evidence="1" id="KW-0175">Coiled coil</keyword>
<dbReference type="HAMAP" id="MF_02066">
    <property type="entry name" value="CpoB"/>
    <property type="match status" value="1"/>
</dbReference>
<dbReference type="OrthoDB" id="13540at2"/>
<dbReference type="AlphaFoldDB" id="A0A1G9I6R3"/>
<dbReference type="Proteomes" id="UP000199053">
    <property type="component" value="Unassembled WGS sequence"/>
</dbReference>
<dbReference type="SUPFAM" id="SSF48452">
    <property type="entry name" value="TPR-like"/>
    <property type="match status" value="1"/>
</dbReference>
<dbReference type="InterPro" id="IPR034706">
    <property type="entry name" value="CpoB"/>
</dbReference>
<gene>
    <name evidence="2" type="ORF">SAMN05660337_2469</name>
</gene>
<evidence type="ECO:0000313" key="2">
    <source>
        <dbReference type="EMBL" id="SDL20918.1"/>
    </source>
</evidence>
<dbReference type="RefSeq" id="WP_092161515.1">
    <property type="nucleotide sequence ID" value="NZ_FNGA01000003.1"/>
</dbReference>
<proteinExistence type="inferred from homology"/>
<feature type="coiled-coil region" evidence="1">
    <location>
        <begin position="36"/>
        <end position="70"/>
    </location>
</feature>
<dbReference type="Pfam" id="PF13174">
    <property type="entry name" value="TPR_6"/>
    <property type="match status" value="2"/>
</dbReference>
<dbReference type="Gene3D" id="1.25.40.10">
    <property type="entry name" value="Tetratricopeptide repeat domain"/>
    <property type="match status" value="1"/>
</dbReference>
<dbReference type="InterPro" id="IPR014162">
    <property type="entry name" value="CpoB_C"/>
</dbReference>
<protein>
    <submittedName>
        <fullName evidence="2">Tol-pal system protein YbgF</fullName>
    </submittedName>
</protein>
<dbReference type="GO" id="GO:0051301">
    <property type="term" value="P:cell division"/>
    <property type="evidence" value="ECO:0007669"/>
    <property type="project" value="InterPro"/>
</dbReference>
<name>A0A1G9I6R3_9BACT</name>
<reference evidence="3" key="1">
    <citation type="submission" date="2016-10" db="EMBL/GenBank/DDBJ databases">
        <authorList>
            <person name="Varghese N."/>
            <person name="Submissions S."/>
        </authorList>
    </citation>
    <scope>NUCLEOTIDE SEQUENCE [LARGE SCALE GENOMIC DNA]</scope>
    <source>
        <strain evidence="3">DSM 16995</strain>
    </source>
</reference>